<dbReference type="Pfam" id="PF03392">
    <property type="entry name" value="OS-D"/>
    <property type="match status" value="1"/>
</dbReference>
<dbReference type="GeneID" id="113495357"/>
<evidence type="ECO:0000313" key="2">
    <source>
        <dbReference type="Proteomes" id="UP000322000"/>
    </source>
</evidence>
<reference evidence="3" key="1">
    <citation type="submission" date="2025-08" db="UniProtKB">
        <authorList>
            <consortium name="RefSeq"/>
        </authorList>
    </citation>
    <scope>IDENTIFICATION</scope>
</reference>
<dbReference type="SUPFAM" id="SSF100910">
    <property type="entry name" value="Chemosensory protein Csp2"/>
    <property type="match status" value="1"/>
</dbReference>
<dbReference type="Gene3D" id="1.10.2080.10">
    <property type="entry name" value="Insect odorant-binding protein A10/Ejaculatory bulb-specific protein 3"/>
    <property type="match status" value="1"/>
</dbReference>
<dbReference type="InParanoid" id="A0A7E5VNV0"/>
<keyword evidence="1" id="KW-0732">Signal</keyword>
<keyword evidence="2" id="KW-1185">Reference proteome</keyword>
<feature type="chain" id="PRO_5028808389" evidence="1">
    <location>
        <begin position="18"/>
        <end position="194"/>
    </location>
</feature>
<dbReference type="AlphaFoldDB" id="A0A7E5VNV0"/>
<protein>
    <submittedName>
        <fullName evidence="3">Uncharacterized protein LOC113495357</fullName>
    </submittedName>
</protein>
<dbReference type="InterPro" id="IPR005055">
    <property type="entry name" value="A10/PebIII"/>
</dbReference>
<dbReference type="InterPro" id="IPR036682">
    <property type="entry name" value="OS_D_A10/PebIII_sf"/>
</dbReference>
<dbReference type="RefSeq" id="XP_026729846.1">
    <property type="nucleotide sequence ID" value="XM_026874045.1"/>
</dbReference>
<dbReference type="KEGG" id="tnl:113495357"/>
<organism evidence="2 3">
    <name type="scientific">Trichoplusia ni</name>
    <name type="common">Cabbage looper</name>
    <dbReference type="NCBI Taxonomy" id="7111"/>
    <lineage>
        <taxon>Eukaryota</taxon>
        <taxon>Metazoa</taxon>
        <taxon>Ecdysozoa</taxon>
        <taxon>Arthropoda</taxon>
        <taxon>Hexapoda</taxon>
        <taxon>Insecta</taxon>
        <taxon>Pterygota</taxon>
        <taxon>Neoptera</taxon>
        <taxon>Endopterygota</taxon>
        <taxon>Lepidoptera</taxon>
        <taxon>Glossata</taxon>
        <taxon>Ditrysia</taxon>
        <taxon>Noctuoidea</taxon>
        <taxon>Noctuidae</taxon>
        <taxon>Plusiinae</taxon>
        <taxon>Trichoplusia</taxon>
    </lineage>
</organism>
<dbReference type="Proteomes" id="UP000322000">
    <property type="component" value="Chromosome 1"/>
</dbReference>
<feature type="signal peptide" evidence="1">
    <location>
        <begin position="1"/>
        <end position="17"/>
    </location>
</feature>
<accession>A0A7E5VNV0</accession>
<sequence length="194" mass="21672">MWKLATTVTALLTVALGTEVAPGLHREVSNEAQSLGFKVIYGDEDLTVINQVVSEAEKNDALKSKYRVNEAIKPLPAVDVKCLMSVDRYCTKEMGALKSVLIQAIKEDCAKCSTKQKDDAGKVIAAMMAHDPVAWKLFLTRSALQTKPREAEKREELRLKLIGEPEEVIRSPKNRYTMPGVKVRVKRYMAEKLP</sequence>
<dbReference type="OrthoDB" id="7458998at2759"/>
<name>A0A7E5VNV0_TRINI</name>
<gene>
    <name evidence="3" type="primary">LOC113495357</name>
</gene>
<proteinExistence type="predicted"/>
<evidence type="ECO:0000313" key="3">
    <source>
        <dbReference type="RefSeq" id="XP_026729846.1"/>
    </source>
</evidence>
<evidence type="ECO:0000256" key="1">
    <source>
        <dbReference type="SAM" id="SignalP"/>
    </source>
</evidence>